<dbReference type="EMBL" id="CAAALY010083112">
    <property type="protein sequence ID" value="VEL26845.1"/>
    <property type="molecule type" value="Genomic_DNA"/>
</dbReference>
<feature type="transmembrane region" description="Helical" evidence="1">
    <location>
        <begin position="20"/>
        <end position="40"/>
    </location>
</feature>
<accession>A0A3S5ALK7</accession>
<evidence type="ECO:0000313" key="3">
    <source>
        <dbReference type="Proteomes" id="UP000784294"/>
    </source>
</evidence>
<keyword evidence="1" id="KW-0472">Membrane</keyword>
<gene>
    <name evidence="2" type="ORF">PXEA_LOCUS20285</name>
</gene>
<evidence type="ECO:0000313" key="2">
    <source>
        <dbReference type="EMBL" id="VEL26845.1"/>
    </source>
</evidence>
<reference evidence="2" key="1">
    <citation type="submission" date="2018-11" db="EMBL/GenBank/DDBJ databases">
        <authorList>
            <consortium name="Pathogen Informatics"/>
        </authorList>
    </citation>
    <scope>NUCLEOTIDE SEQUENCE</scope>
</reference>
<organism evidence="2 3">
    <name type="scientific">Protopolystoma xenopodis</name>
    <dbReference type="NCBI Taxonomy" id="117903"/>
    <lineage>
        <taxon>Eukaryota</taxon>
        <taxon>Metazoa</taxon>
        <taxon>Spiralia</taxon>
        <taxon>Lophotrochozoa</taxon>
        <taxon>Platyhelminthes</taxon>
        <taxon>Monogenea</taxon>
        <taxon>Polyopisthocotylea</taxon>
        <taxon>Polystomatidea</taxon>
        <taxon>Polystomatidae</taxon>
        <taxon>Protopolystoma</taxon>
    </lineage>
</organism>
<evidence type="ECO:0000256" key="1">
    <source>
        <dbReference type="SAM" id="Phobius"/>
    </source>
</evidence>
<dbReference type="AlphaFoldDB" id="A0A3S5ALK7"/>
<sequence length="150" mass="17199">MQLSLSNIPFDHPTIHLWSNISVPSSVFPTFCLLLFTLCFRHHISVDLFIRLSIPPGGAGRHNVSSCIIHKVKEGFHNVHFKFTLSQRRSLECMEQRELCVEGVNWGSVTVASRVRRTFSARPAGQKPFWAVLLRRSGAFEPTWRQRREG</sequence>
<proteinExistence type="predicted"/>
<dbReference type="Proteomes" id="UP000784294">
    <property type="component" value="Unassembled WGS sequence"/>
</dbReference>
<keyword evidence="1" id="KW-0812">Transmembrane</keyword>
<name>A0A3S5ALK7_9PLAT</name>
<protein>
    <submittedName>
        <fullName evidence="2">Uncharacterized protein</fullName>
    </submittedName>
</protein>
<comment type="caution">
    <text evidence="2">The sequence shown here is derived from an EMBL/GenBank/DDBJ whole genome shotgun (WGS) entry which is preliminary data.</text>
</comment>
<keyword evidence="1" id="KW-1133">Transmembrane helix</keyword>
<keyword evidence="3" id="KW-1185">Reference proteome</keyword>